<dbReference type="EMBL" id="CACRXK020025613">
    <property type="protein sequence ID" value="CAB4039593.1"/>
    <property type="molecule type" value="Genomic_DNA"/>
</dbReference>
<keyword evidence="2" id="KW-1185">Reference proteome</keyword>
<evidence type="ECO:0000313" key="1">
    <source>
        <dbReference type="EMBL" id="CAB4039593.1"/>
    </source>
</evidence>
<dbReference type="AlphaFoldDB" id="A0A6S7LNQ3"/>
<name>A0A6S7LNQ3_PARCT</name>
<comment type="caution">
    <text evidence="1">The sequence shown here is derived from an EMBL/GenBank/DDBJ whole genome shotgun (WGS) entry which is preliminary data.</text>
</comment>
<protein>
    <submittedName>
        <fullName evidence="1">Uncharacterized protein</fullName>
    </submittedName>
</protein>
<accession>A0A6S7LNQ3</accession>
<feature type="non-terminal residue" evidence="1">
    <location>
        <position position="176"/>
    </location>
</feature>
<dbReference type="Proteomes" id="UP001152795">
    <property type="component" value="Unassembled WGS sequence"/>
</dbReference>
<organism evidence="1 2">
    <name type="scientific">Paramuricea clavata</name>
    <name type="common">Red gorgonian</name>
    <name type="synonym">Violescent sea-whip</name>
    <dbReference type="NCBI Taxonomy" id="317549"/>
    <lineage>
        <taxon>Eukaryota</taxon>
        <taxon>Metazoa</taxon>
        <taxon>Cnidaria</taxon>
        <taxon>Anthozoa</taxon>
        <taxon>Octocorallia</taxon>
        <taxon>Malacalcyonacea</taxon>
        <taxon>Plexauridae</taxon>
        <taxon>Paramuricea</taxon>
    </lineage>
</organism>
<sequence>MAATKRLRKENEELRNDISKLQKKPDKITEEMSKINDKTDQIEGGHVAKDREKSIQFVSDQYDDLVSFKNDTNTDLKYIKSQVEIISTKCEKIAKAVDQLEDYSYQYNLKIVGIPQEQATETAEQTANLCLNLFKAIGADDVILQDIDIAHRIPARRFTDRPNAIICKFVRRLARK</sequence>
<reference evidence="1" key="1">
    <citation type="submission" date="2020-04" db="EMBL/GenBank/DDBJ databases">
        <authorList>
            <person name="Alioto T."/>
            <person name="Alioto T."/>
            <person name="Gomez Garrido J."/>
        </authorList>
    </citation>
    <scope>NUCLEOTIDE SEQUENCE</scope>
    <source>
        <strain evidence="1">A484AB</strain>
    </source>
</reference>
<evidence type="ECO:0000313" key="2">
    <source>
        <dbReference type="Proteomes" id="UP001152795"/>
    </source>
</evidence>
<gene>
    <name evidence="1" type="ORF">PACLA_8A031047</name>
</gene>
<proteinExistence type="predicted"/>